<feature type="region of interest" description="Disordered" evidence="10">
    <location>
        <begin position="680"/>
        <end position="855"/>
    </location>
</feature>
<evidence type="ECO:0000256" key="10">
    <source>
        <dbReference type="SAM" id="MobiDB-lite"/>
    </source>
</evidence>
<dbReference type="GO" id="GO:0031123">
    <property type="term" value="P:RNA 3'-end processing"/>
    <property type="evidence" value="ECO:0007669"/>
    <property type="project" value="TreeGrafter"/>
</dbReference>
<dbReference type="PANTHER" id="PTHR12271">
    <property type="entry name" value="POLY A POLYMERASE CID PAP -RELATED"/>
    <property type="match status" value="1"/>
</dbReference>
<feature type="compositionally biased region" description="Low complexity" evidence="10">
    <location>
        <begin position="809"/>
        <end position="821"/>
    </location>
</feature>
<comment type="subcellular location">
    <subcellularLocation>
        <location evidence="3">Cytoplasm</location>
    </subcellularLocation>
</comment>
<feature type="compositionally biased region" description="Polar residues" evidence="10">
    <location>
        <begin position="780"/>
        <end position="796"/>
    </location>
</feature>
<name>A0A8H5B0E4_9AGAR</name>
<evidence type="ECO:0000256" key="2">
    <source>
        <dbReference type="ARBA" id="ARBA00001946"/>
    </source>
</evidence>
<dbReference type="GO" id="GO:0010605">
    <property type="term" value="P:negative regulation of macromolecule metabolic process"/>
    <property type="evidence" value="ECO:0007669"/>
    <property type="project" value="UniProtKB-ARBA"/>
</dbReference>
<feature type="compositionally biased region" description="Acidic residues" evidence="10">
    <location>
        <begin position="502"/>
        <end position="511"/>
    </location>
</feature>
<comment type="caution">
    <text evidence="13">The sequence shown here is derived from an EMBL/GenBank/DDBJ whole genome shotgun (WGS) entry which is preliminary data.</text>
</comment>
<evidence type="ECO:0000313" key="13">
    <source>
        <dbReference type="EMBL" id="KAF5314327.1"/>
    </source>
</evidence>
<feature type="domain" description="Poly(A) RNA polymerase mitochondrial-like central palm" evidence="12">
    <location>
        <begin position="39"/>
        <end position="176"/>
    </location>
</feature>
<feature type="compositionally biased region" description="Polar residues" evidence="10">
    <location>
        <begin position="536"/>
        <end position="560"/>
    </location>
</feature>
<dbReference type="Pfam" id="PF03828">
    <property type="entry name" value="PAP_assoc"/>
    <property type="match status" value="1"/>
</dbReference>
<dbReference type="GO" id="GO:1990817">
    <property type="term" value="F:poly(A) RNA polymerase activity"/>
    <property type="evidence" value="ECO:0007669"/>
    <property type="project" value="UniProtKB-EC"/>
</dbReference>
<dbReference type="Proteomes" id="UP000567179">
    <property type="component" value="Unassembled WGS sequence"/>
</dbReference>
<feature type="region of interest" description="Disordered" evidence="10">
    <location>
        <begin position="1"/>
        <end position="23"/>
    </location>
</feature>
<evidence type="ECO:0000256" key="1">
    <source>
        <dbReference type="ARBA" id="ARBA00001936"/>
    </source>
</evidence>
<gene>
    <name evidence="13" type="ORF">D9619_011779</name>
</gene>
<dbReference type="InterPro" id="IPR002058">
    <property type="entry name" value="PAP_assoc"/>
</dbReference>
<dbReference type="GO" id="GO:0046872">
    <property type="term" value="F:metal ion binding"/>
    <property type="evidence" value="ECO:0007669"/>
    <property type="project" value="UniProtKB-KW"/>
</dbReference>
<protein>
    <recommendedName>
        <fullName evidence="5">polynucleotide adenylyltransferase</fullName>
        <ecNumber evidence="5">2.7.7.19</ecNumber>
    </recommendedName>
</protein>
<evidence type="ECO:0000259" key="11">
    <source>
        <dbReference type="Pfam" id="PF03828"/>
    </source>
</evidence>
<evidence type="ECO:0000259" key="12">
    <source>
        <dbReference type="Pfam" id="PF22600"/>
    </source>
</evidence>
<feature type="compositionally biased region" description="Low complexity" evidence="10">
    <location>
        <begin position="603"/>
        <end position="614"/>
    </location>
</feature>
<feature type="compositionally biased region" description="Low complexity" evidence="10">
    <location>
        <begin position="715"/>
        <end position="725"/>
    </location>
</feature>
<evidence type="ECO:0000256" key="6">
    <source>
        <dbReference type="ARBA" id="ARBA00022490"/>
    </source>
</evidence>
<evidence type="ECO:0000256" key="9">
    <source>
        <dbReference type="ARBA" id="ARBA00022842"/>
    </source>
</evidence>
<evidence type="ECO:0000256" key="7">
    <source>
        <dbReference type="ARBA" id="ARBA00022679"/>
    </source>
</evidence>
<dbReference type="Gene3D" id="1.10.1410.10">
    <property type="match status" value="1"/>
</dbReference>
<evidence type="ECO:0000256" key="4">
    <source>
        <dbReference type="ARBA" id="ARBA00008593"/>
    </source>
</evidence>
<keyword evidence="9" id="KW-0460">Magnesium</keyword>
<feature type="region of interest" description="Disordered" evidence="10">
    <location>
        <begin position="869"/>
        <end position="898"/>
    </location>
</feature>
<feature type="compositionally biased region" description="Pro residues" evidence="10">
    <location>
        <begin position="822"/>
        <end position="831"/>
    </location>
</feature>
<reference evidence="13 14" key="1">
    <citation type="journal article" date="2020" name="ISME J.">
        <title>Uncovering the hidden diversity of litter-decomposition mechanisms in mushroom-forming fungi.</title>
        <authorList>
            <person name="Floudas D."/>
            <person name="Bentzer J."/>
            <person name="Ahren D."/>
            <person name="Johansson T."/>
            <person name="Persson P."/>
            <person name="Tunlid A."/>
        </authorList>
    </citation>
    <scope>NUCLEOTIDE SEQUENCE [LARGE SCALE GENOMIC DNA]</scope>
    <source>
        <strain evidence="13 14">CBS 101986</strain>
    </source>
</reference>
<dbReference type="Gene3D" id="3.30.460.10">
    <property type="entry name" value="Beta Polymerase, domain 2"/>
    <property type="match status" value="1"/>
</dbReference>
<evidence type="ECO:0000256" key="8">
    <source>
        <dbReference type="ARBA" id="ARBA00022723"/>
    </source>
</evidence>
<feature type="compositionally biased region" description="Polar residues" evidence="10">
    <location>
        <begin position="874"/>
        <end position="898"/>
    </location>
</feature>
<feature type="domain" description="PAP-associated" evidence="11">
    <location>
        <begin position="274"/>
        <end position="337"/>
    </location>
</feature>
<feature type="compositionally biased region" description="Polar residues" evidence="10">
    <location>
        <begin position="750"/>
        <end position="761"/>
    </location>
</feature>
<comment type="cofactor">
    <cofactor evidence="1">
        <name>Mn(2+)</name>
        <dbReference type="ChEBI" id="CHEBI:29035"/>
    </cofactor>
</comment>
<comment type="similarity">
    <text evidence="4">Belongs to the DNA polymerase type-B-like family.</text>
</comment>
<evidence type="ECO:0000256" key="5">
    <source>
        <dbReference type="ARBA" id="ARBA00012388"/>
    </source>
</evidence>
<feature type="compositionally biased region" description="Polar residues" evidence="10">
    <location>
        <begin position="518"/>
        <end position="529"/>
    </location>
</feature>
<keyword evidence="6" id="KW-0963">Cytoplasm</keyword>
<evidence type="ECO:0000256" key="3">
    <source>
        <dbReference type="ARBA" id="ARBA00004496"/>
    </source>
</evidence>
<dbReference type="EC" id="2.7.7.19" evidence="5"/>
<evidence type="ECO:0000313" key="14">
    <source>
        <dbReference type="Proteomes" id="UP000567179"/>
    </source>
</evidence>
<feature type="compositionally biased region" description="Low complexity" evidence="10">
    <location>
        <begin position="832"/>
        <end position="841"/>
    </location>
</feature>
<dbReference type="EMBL" id="JAACJJ010000044">
    <property type="protein sequence ID" value="KAF5314327.1"/>
    <property type="molecule type" value="Genomic_DNA"/>
</dbReference>
<dbReference type="CDD" id="cd05402">
    <property type="entry name" value="NT_PAP_TUTase"/>
    <property type="match status" value="1"/>
</dbReference>
<dbReference type="SUPFAM" id="SSF81301">
    <property type="entry name" value="Nucleotidyltransferase"/>
    <property type="match status" value="1"/>
</dbReference>
<comment type="cofactor">
    <cofactor evidence="2">
        <name>Mg(2+)</name>
        <dbReference type="ChEBI" id="CHEBI:18420"/>
    </cofactor>
</comment>
<dbReference type="InterPro" id="IPR054708">
    <property type="entry name" value="MTPAP-like_central"/>
</dbReference>
<dbReference type="OrthoDB" id="407432at2759"/>
<dbReference type="GO" id="GO:0005737">
    <property type="term" value="C:cytoplasm"/>
    <property type="evidence" value="ECO:0007669"/>
    <property type="project" value="UniProtKB-SubCell"/>
</dbReference>
<keyword evidence="7" id="KW-0808">Transferase</keyword>
<feature type="region of interest" description="Disordered" evidence="10">
    <location>
        <begin position="422"/>
        <end position="464"/>
    </location>
</feature>
<feature type="compositionally biased region" description="Polar residues" evidence="10">
    <location>
        <begin position="844"/>
        <end position="855"/>
    </location>
</feature>
<proteinExistence type="inferred from homology"/>
<dbReference type="AlphaFoldDB" id="A0A8H5B0E4"/>
<keyword evidence="8" id="KW-0479">Metal-binding</keyword>
<accession>A0A8H5B0E4</accession>
<feature type="region of interest" description="Disordered" evidence="10">
    <location>
        <begin position="480"/>
        <end position="641"/>
    </location>
</feature>
<dbReference type="SUPFAM" id="SSF81631">
    <property type="entry name" value="PAP/OAS1 substrate-binding domain"/>
    <property type="match status" value="1"/>
</dbReference>
<dbReference type="PANTHER" id="PTHR12271:SF40">
    <property type="entry name" value="POLY(A) RNA POLYMERASE GLD2"/>
    <property type="match status" value="1"/>
</dbReference>
<organism evidence="13 14">
    <name type="scientific">Psilocybe cf. subviscida</name>
    <dbReference type="NCBI Taxonomy" id="2480587"/>
    <lineage>
        <taxon>Eukaryota</taxon>
        <taxon>Fungi</taxon>
        <taxon>Dikarya</taxon>
        <taxon>Basidiomycota</taxon>
        <taxon>Agaricomycotina</taxon>
        <taxon>Agaricomycetes</taxon>
        <taxon>Agaricomycetidae</taxon>
        <taxon>Agaricales</taxon>
        <taxon>Agaricineae</taxon>
        <taxon>Strophariaceae</taxon>
        <taxon>Psilocybe</taxon>
    </lineage>
</organism>
<dbReference type="InterPro" id="IPR043519">
    <property type="entry name" value="NT_sf"/>
</dbReference>
<keyword evidence="14" id="KW-1185">Reference proteome</keyword>
<dbReference type="Pfam" id="PF22600">
    <property type="entry name" value="MTPAP-like_central"/>
    <property type="match status" value="1"/>
</dbReference>
<feature type="compositionally biased region" description="Polar residues" evidence="10">
    <location>
        <begin position="491"/>
        <end position="501"/>
    </location>
</feature>
<sequence>MAYTQAISPPTIHQPYLDAGSPSMQRRQASKQRFVAELSQCLFDFVIQLLPTQEEMAVKEDVRKLLERLIRTIEPDSRLLSFGSTANGFSLRNSDMDLCCLIDSEERLSAADLVTMLGDLLERETKFHVKPLPHARIPIVKLSLDPSPGLPLGIACDIGFENRLALENTRLLMCYAMIDPTRVRTMVLFLKVWSKRRKINSPYKGTLSSYGYVLLVIYFLVHVKNPPVLPNLQQMPPLRPISKEDTHVNGHNTWFFDDIDLLRQRWHSENVDTVAELLIDFFRYYSRDFAYNTGVASIRAGLLKKESKGWQNELSGPRYADARERNRLCIEDPFEVDYNVARCVTKDGLYTIRGELMRAARILQTRPERAIVALAELCEERKEEDLVVAPLYRAPTLPPQTPYTVGSQTLRPKISERFSPPANFLEPGPTHASVPVTLRPPPEHMAPKRSKWTSPPPPEASSADHTLFESELGKGLQIATSSTDAREKETMSNSSDNNSEIFTDEGSDPAEDDLKSVKSYTETTSSPNSLVRRPSWHSQESSRHTSGTTPEMSSKGSPLTSRGRFSRSTDKAGSPGLTPSPPVAFRHPPEFVPSAPRLDTSRRSSSGPSSRSLRAPPFSSNTPIAAAIPLPPSPDVSFDPRFSESSTVFYQTANARSPRPIALYPNHGPSSLMSHYQTISSYSGQQSPPDIFPPNLPPSLSSLNPRATAAGLSHPGGPETPTPTTYHGFPPSQSLSNACASVPMTPPSPNNITAHSSSGANASHLRHNSPHIPHPPSPSTRSLNQGSASPSLSNSPRVPAPPVPSGLTASYASSKSSSPAPSLHPPHPPSPSQSQSASRPPTAVPSTINQGNDATVVIQESLSVLSIANGAEPSPSSFSDHNTTLVATVQTNASIEES</sequence>